<accession>A0A4Z2I7B4</accession>
<sequence length="256" mass="27377">MTQNFYSRLSDPRTITISHPSRGNASLSGPQAVSRDIIIRHCMDVHCHCSSIDTLEAVSPRLPFSSLSGQCELQLTRVHRSSVGTITVLFQSIWNGKHVNAIVGGAAADDRSADVLQGEGLCAVDGVGQQGLEEHAGVGILVVFQQARHRGSVEHTRVVHVKAKIVVPLFDACVQRAAVAAETNGEEVVLLSRVAQEEGAFGLPLQQGLGLVAVHHPPVTRQVGDLQQVWNQTVNVIDLSVDAVAVVRCGVLGWSK</sequence>
<dbReference type="AlphaFoldDB" id="A0A4Z2I7B4"/>
<protein>
    <submittedName>
        <fullName evidence="1">Uncharacterized protein</fullName>
    </submittedName>
</protein>
<organism evidence="1 2">
    <name type="scientific">Liparis tanakae</name>
    <name type="common">Tanaka's snailfish</name>
    <dbReference type="NCBI Taxonomy" id="230148"/>
    <lineage>
        <taxon>Eukaryota</taxon>
        <taxon>Metazoa</taxon>
        <taxon>Chordata</taxon>
        <taxon>Craniata</taxon>
        <taxon>Vertebrata</taxon>
        <taxon>Euteleostomi</taxon>
        <taxon>Actinopterygii</taxon>
        <taxon>Neopterygii</taxon>
        <taxon>Teleostei</taxon>
        <taxon>Neoteleostei</taxon>
        <taxon>Acanthomorphata</taxon>
        <taxon>Eupercaria</taxon>
        <taxon>Perciformes</taxon>
        <taxon>Cottioidei</taxon>
        <taxon>Cottales</taxon>
        <taxon>Liparidae</taxon>
        <taxon>Liparis</taxon>
    </lineage>
</organism>
<evidence type="ECO:0000313" key="2">
    <source>
        <dbReference type="Proteomes" id="UP000314294"/>
    </source>
</evidence>
<gene>
    <name evidence="1" type="ORF">EYF80_016545</name>
</gene>
<comment type="caution">
    <text evidence="1">The sequence shown here is derived from an EMBL/GenBank/DDBJ whole genome shotgun (WGS) entry which is preliminary data.</text>
</comment>
<dbReference type="Proteomes" id="UP000314294">
    <property type="component" value="Unassembled WGS sequence"/>
</dbReference>
<name>A0A4Z2I7B4_9TELE</name>
<evidence type="ECO:0000313" key="1">
    <source>
        <dbReference type="EMBL" id="TNN73214.1"/>
    </source>
</evidence>
<proteinExistence type="predicted"/>
<reference evidence="1 2" key="1">
    <citation type="submission" date="2019-03" db="EMBL/GenBank/DDBJ databases">
        <title>First draft genome of Liparis tanakae, snailfish: a comprehensive survey of snailfish specific genes.</title>
        <authorList>
            <person name="Kim W."/>
            <person name="Song I."/>
            <person name="Jeong J.-H."/>
            <person name="Kim D."/>
            <person name="Kim S."/>
            <person name="Ryu S."/>
            <person name="Song J.Y."/>
            <person name="Lee S.K."/>
        </authorList>
    </citation>
    <scope>NUCLEOTIDE SEQUENCE [LARGE SCALE GENOMIC DNA]</scope>
    <source>
        <tissue evidence="1">Muscle</tissue>
    </source>
</reference>
<dbReference type="EMBL" id="SRLO01000127">
    <property type="protein sequence ID" value="TNN73214.1"/>
    <property type="molecule type" value="Genomic_DNA"/>
</dbReference>
<keyword evidence="2" id="KW-1185">Reference proteome</keyword>